<evidence type="ECO:0000256" key="1">
    <source>
        <dbReference type="ARBA" id="ARBA00023172"/>
    </source>
</evidence>
<dbReference type="EMBL" id="BMZB01000001">
    <property type="protein sequence ID" value="GGZ30463.1"/>
    <property type="molecule type" value="Genomic_DNA"/>
</dbReference>
<gene>
    <name evidence="2" type="ORF">GCM10011273_15930</name>
</gene>
<evidence type="ECO:0008006" key="4">
    <source>
        <dbReference type="Google" id="ProtNLM"/>
    </source>
</evidence>
<proteinExistence type="predicted"/>
<dbReference type="GO" id="GO:0015074">
    <property type="term" value="P:DNA integration"/>
    <property type="evidence" value="ECO:0007669"/>
    <property type="project" value="InterPro"/>
</dbReference>
<dbReference type="InterPro" id="IPR013762">
    <property type="entry name" value="Integrase-like_cat_sf"/>
</dbReference>
<dbReference type="AlphaFoldDB" id="A0A918Q1D3"/>
<evidence type="ECO:0000313" key="3">
    <source>
        <dbReference type="Proteomes" id="UP000662572"/>
    </source>
</evidence>
<dbReference type="Proteomes" id="UP000662572">
    <property type="component" value="Unassembled WGS sequence"/>
</dbReference>
<dbReference type="SUPFAM" id="SSF56349">
    <property type="entry name" value="DNA breaking-rejoining enzymes"/>
    <property type="match status" value="1"/>
</dbReference>
<evidence type="ECO:0000313" key="2">
    <source>
        <dbReference type="EMBL" id="GGZ30463.1"/>
    </source>
</evidence>
<reference evidence="2" key="1">
    <citation type="journal article" date="2014" name="Int. J. Syst. Evol. Microbiol.">
        <title>Complete genome sequence of Corynebacterium casei LMG S-19264T (=DSM 44701T), isolated from a smear-ripened cheese.</title>
        <authorList>
            <consortium name="US DOE Joint Genome Institute (JGI-PGF)"/>
            <person name="Walter F."/>
            <person name="Albersmeier A."/>
            <person name="Kalinowski J."/>
            <person name="Ruckert C."/>
        </authorList>
    </citation>
    <scope>NUCLEOTIDE SEQUENCE</scope>
    <source>
        <strain evidence="2">KCTC 32296</strain>
    </source>
</reference>
<sequence>MRLNEICSLEPQDIIEVDGIPCFSVNEGNDKHLKTDASRRLIPIHQSLLKMGILEVCGIRQRDGSKKLFPELPRSKNGHYSVEFSKWYGRYSRPLINPLMNEKTDHKLFVCHSYRHCFRDALRDARIDEQLTVALGGWASASKHEVHQNYGRGHSAHHLKEAIDLISYPGLDLDHLLNDR</sequence>
<accession>A0A918Q1D3</accession>
<dbReference type="GO" id="GO:0003677">
    <property type="term" value="F:DNA binding"/>
    <property type="evidence" value="ECO:0007669"/>
    <property type="project" value="InterPro"/>
</dbReference>
<keyword evidence="3" id="KW-1185">Reference proteome</keyword>
<reference evidence="2" key="2">
    <citation type="submission" date="2020-09" db="EMBL/GenBank/DDBJ databases">
        <authorList>
            <person name="Sun Q."/>
            <person name="Kim S."/>
        </authorList>
    </citation>
    <scope>NUCLEOTIDE SEQUENCE</scope>
    <source>
        <strain evidence="2">KCTC 32296</strain>
    </source>
</reference>
<comment type="caution">
    <text evidence="2">The sequence shown here is derived from an EMBL/GenBank/DDBJ whole genome shotgun (WGS) entry which is preliminary data.</text>
</comment>
<keyword evidence="1" id="KW-0233">DNA recombination</keyword>
<protein>
    <recommendedName>
        <fullName evidence="4">Phage integrase family protein</fullName>
    </recommendedName>
</protein>
<organism evidence="2 3">
    <name type="scientific">Asticcacaulis endophyticus</name>
    <dbReference type="NCBI Taxonomy" id="1395890"/>
    <lineage>
        <taxon>Bacteria</taxon>
        <taxon>Pseudomonadati</taxon>
        <taxon>Pseudomonadota</taxon>
        <taxon>Alphaproteobacteria</taxon>
        <taxon>Caulobacterales</taxon>
        <taxon>Caulobacteraceae</taxon>
        <taxon>Asticcacaulis</taxon>
    </lineage>
</organism>
<dbReference type="Gene3D" id="1.10.443.10">
    <property type="entry name" value="Intergrase catalytic core"/>
    <property type="match status" value="1"/>
</dbReference>
<dbReference type="GO" id="GO:0006310">
    <property type="term" value="P:DNA recombination"/>
    <property type="evidence" value="ECO:0007669"/>
    <property type="project" value="UniProtKB-KW"/>
</dbReference>
<name>A0A918Q1D3_9CAUL</name>
<dbReference type="InterPro" id="IPR011010">
    <property type="entry name" value="DNA_brk_join_enz"/>
</dbReference>